<dbReference type="InterPro" id="IPR024079">
    <property type="entry name" value="MetalloPept_cat_dom_sf"/>
</dbReference>
<feature type="domain" description="Peptidase M10 metallopeptidase" evidence="5">
    <location>
        <begin position="176"/>
        <end position="208"/>
    </location>
</feature>
<proteinExistence type="predicted"/>
<dbReference type="RefSeq" id="WP_237745738.1">
    <property type="nucleotide sequence ID" value="NZ_BAKI01000014.1"/>
</dbReference>
<keyword evidence="4" id="KW-0862">Zinc</keyword>
<dbReference type="Gene3D" id="3.40.390.10">
    <property type="entry name" value="Collagenase (Catalytic Domain)"/>
    <property type="match status" value="1"/>
</dbReference>
<evidence type="ECO:0000313" key="6">
    <source>
        <dbReference type="EMBL" id="GAF36618.1"/>
    </source>
</evidence>
<evidence type="ECO:0000256" key="2">
    <source>
        <dbReference type="ARBA" id="ARBA00022723"/>
    </source>
</evidence>
<dbReference type="EMBL" id="BAKI01000014">
    <property type="protein sequence ID" value="GAF36618.1"/>
    <property type="molecule type" value="Genomic_DNA"/>
</dbReference>
<dbReference type="InterPro" id="IPR001818">
    <property type="entry name" value="Pept_M10_metallopeptidase"/>
</dbReference>
<evidence type="ECO:0000256" key="1">
    <source>
        <dbReference type="ARBA" id="ARBA00022670"/>
    </source>
</evidence>
<dbReference type="SUPFAM" id="SSF55486">
    <property type="entry name" value="Metalloproteases ('zincins'), catalytic domain"/>
    <property type="match status" value="1"/>
</dbReference>
<dbReference type="Pfam" id="PF00413">
    <property type="entry name" value="Peptidase_M10"/>
    <property type="match status" value="1"/>
</dbReference>
<keyword evidence="1" id="KW-0645">Protease</keyword>
<evidence type="ECO:0000256" key="3">
    <source>
        <dbReference type="ARBA" id="ARBA00022801"/>
    </source>
</evidence>
<dbReference type="GO" id="GO:0004222">
    <property type="term" value="F:metalloendopeptidase activity"/>
    <property type="evidence" value="ECO:0007669"/>
    <property type="project" value="InterPro"/>
</dbReference>
<evidence type="ECO:0000256" key="4">
    <source>
        <dbReference type="ARBA" id="ARBA00022833"/>
    </source>
</evidence>
<dbReference type="MEROPS" id="M10.029"/>
<dbReference type="Proteomes" id="UP000019488">
    <property type="component" value="Unassembled WGS sequence"/>
</dbReference>
<dbReference type="GO" id="GO:0008270">
    <property type="term" value="F:zinc ion binding"/>
    <property type="evidence" value="ECO:0007669"/>
    <property type="project" value="InterPro"/>
</dbReference>
<keyword evidence="3" id="KW-0378">Hydrolase</keyword>
<dbReference type="STRING" id="1423743.FD41_GL001060"/>
<keyword evidence="2" id="KW-0479">Metal-binding</keyword>
<evidence type="ECO:0000313" key="7">
    <source>
        <dbReference type="Proteomes" id="UP000019488"/>
    </source>
</evidence>
<organism evidence="6 7">
    <name type="scientific">Lentilactobacillus farraginis DSM 18382 = JCM 14108</name>
    <dbReference type="NCBI Taxonomy" id="1423743"/>
    <lineage>
        <taxon>Bacteria</taxon>
        <taxon>Bacillati</taxon>
        <taxon>Bacillota</taxon>
        <taxon>Bacilli</taxon>
        <taxon>Lactobacillales</taxon>
        <taxon>Lactobacillaceae</taxon>
        <taxon>Lentilactobacillus</taxon>
    </lineage>
</organism>
<sequence>MKWLNRALVVIVILLTINIFVQPDSLKSIGKRVNNAVDLPAMLKTEIDKAAAPTQSSTATKASSGTTPIESIVQGRRLSNRYYYRFAENVPARARKVFLTAVNKYNETGIVKLMPLRGRTTSQANVITFYVYKKRVQTGTGSVELGLGGPKIYPWIGNNRDDLNRGKAGLNVEYPQSSMQLSVAMHEIGHVLGLDHSLNRHSIMFPVDQDEPVFPRRIWQPLKRFIIRKGLRQK</sequence>
<reference evidence="6" key="1">
    <citation type="journal article" date="2014" name="Genome Announc.">
        <title>Draft Genome Sequences of Two Lactobacillus Strains, L. farraginis JCM 14108T and L. composti JCM 14202T, Isolated from Compost of Distilled Shochu Residue.</title>
        <authorList>
            <person name="Yuki M."/>
            <person name="Oshima K."/>
            <person name="Suda W."/>
            <person name="Kitahara M."/>
            <person name="Kitamura K."/>
            <person name="Iida T."/>
            <person name="Hattori M."/>
            <person name="Ohkuma M."/>
        </authorList>
    </citation>
    <scope>NUCLEOTIDE SEQUENCE [LARGE SCALE GENOMIC DNA]</scope>
    <source>
        <strain evidence="6">JCM 14108</strain>
    </source>
</reference>
<dbReference type="eggNOG" id="COG5549">
    <property type="taxonomic scope" value="Bacteria"/>
</dbReference>
<dbReference type="GO" id="GO:0031012">
    <property type="term" value="C:extracellular matrix"/>
    <property type="evidence" value="ECO:0007669"/>
    <property type="project" value="InterPro"/>
</dbReference>
<gene>
    <name evidence="6" type="ORF">JCM14108_1592</name>
</gene>
<dbReference type="AlphaFoldDB" id="X0PAS7"/>
<comment type="caution">
    <text evidence="6">The sequence shown here is derived from an EMBL/GenBank/DDBJ whole genome shotgun (WGS) entry which is preliminary data.</text>
</comment>
<name>X0PAS7_9LACO</name>
<accession>X0PAS7</accession>
<evidence type="ECO:0000259" key="5">
    <source>
        <dbReference type="Pfam" id="PF00413"/>
    </source>
</evidence>
<dbReference type="GO" id="GO:0006508">
    <property type="term" value="P:proteolysis"/>
    <property type="evidence" value="ECO:0007669"/>
    <property type="project" value="UniProtKB-KW"/>
</dbReference>
<protein>
    <submittedName>
        <fullName evidence="6">Putative metalloproteinase</fullName>
    </submittedName>
</protein>